<accession>A0A371F2B7</accession>
<protein>
    <submittedName>
        <fullName evidence="1">Uncharacterized protein</fullName>
    </submittedName>
</protein>
<feature type="non-terminal residue" evidence="1">
    <location>
        <position position="1"/>
    </location>
</feature>
<evidence type="ECO:0000313" key="2">
    <source>
        <dbReference type="Proteomes" id="UP000257109"/>
    </source>
</evidence>
<evidence type="ECO:0000313" key="1">
    <source>
        <dbReference type="EMBL" id="RDX72436.1"/>
    </source>
</evidence>
<comment type="caution">
    <text evidence="1">The sequence shown here is derived from an EMBL/GenBank/DDBJ whole genome shotgun (WGS) entry which is preliminary data.</text>
</comment>
<proteinExistence type="predicted"/>
<name>A0A371F2B7_MUCPR</name>
<dbReference type="EMBL" id="QJKJ01010904">
    <property type="protein sequence ID" value="RDX72436.1"/>
    <property type="molecule type" value="Genomic_DNA"/>
</dbReference>
<sequence>MFLQHSLPITSPCQWNKAKKDKTEAPTKEPTTVAEAALLGPGAGADTSAVAKAALTEAAAMRAAQATFLMSMMDREVCGETRLVLVKESGLRFNGVVARDL</sequence>
<reference evidence="1" key="1">
    <citation type="submission" date="2018-05" db="EMBL/GenBank/DDBJ databases">
        <title>Draft genome of Mucuna pruriens seed.</title>
        <authorList>
            <person name="Nnadi N.E."/>
            <person name="Vos R."/>
            <person name="Hasami M.H."/>
            <person name="Devisetty U.K."/>
            <person name="Aguiy J.C."/>
        </authorList>
    </citation>
    <scope>NUCLEOTIDE SEQUENCE [LARGE SCALE GENOMIC DNA]</scope>
    <source>
        <strain evidence="1">JCA_2017</strain>
    </source>
</reference>
<organism evidence="1 2">
    <name type="scientific">Mucuna pruriens</name>
    <name type="common">Velvet bean</name>
    <name type="synonym">Dolichos pruriens</name>
    <dbReference type="NCBI Taxonomy" id="157652"/>
    <lineage>
        <taxon>Eukaryota</taxon>
        <taxon>Viridiplantae</taxon>
        <taxon>Streptophyta</taxon>
        <taxon>Embryophyta</taxon>
        <taxon>Tracheophyta</taxon>
        <taxon>Spermatophyta</taxon>
        <taxon>Magnoliopsida</taxon>
        <taxon>eudicotyledons</taxon>
        <taxon>Gunneridae</taxon>
        <taxon>Pentapetalae</taxon>
        <taxon>rosids</taxon>
        <taxon>fabids</taxon>
        <taxon>Fabales</taxon>
        <taxon>Fabaceae</taxon>
        <taxon>Papilionoideae</taxon>
        <taxon>50 kb inversion clade</taxon>
        <taxon>NPAAA clade</taxon>
        <taxon>indigoferoid/millettioid clade</taxon>
        <taxon>Phaseoleae</taxon>
        <taxon>Mucuna</taxon>
    </lineage>
</organism>
<dbReference type="Proteomes" id="UP000257109">
    <property type="component" value="Unassembled WGS sequence"/>
</dbReference>
<gene>
    <name evidence="1" type="ORF">CR513_48082</name>
</gene>
<dbReference type="AlphaFoldDB" id="A0A371F2B7"/>
<keyword evidence="2" id="KW-1185">Reference proteome</keyword>